<dbReference type="SUPFAM" id="SSF48208">
    <property type="entry name" value="Six-hairpin glycosidases"/>
    <property type="match status" value="1"/>
</dbReference>
<dbReference type="InterPro" id="IPR049046">
    <property type="entry name" value="Beta-AFase-like_GH127_middle"/>
</dbReference>
<protein>
    <recommendedName>
        <fullName evidence="5">Glycosyl hydrolase</fullName>
    </recommendedName>
</protein>
<organism evidence="3 4">
    <name type="scientific">Roseburia porci</name>
    <dbReference type="NCBI Taxonomy" id="2605790"/>
    <lineage>
        <taxon>Bacteria</taxon>
        <taxon>Bacillati</taxon>
        <taxon>Bacillota</taxon>
        <taxon>Clostridia</taxon>
        <taxon>Lachnospirales</taxon>
        <taxon>Lachnospiraceae</taxon>
        <taxon>Roseburia</taxon>
    </lineage>
</organism>
<dbReference type="Proteomes" id="UP000474024">
    <property type="component" value="Unassembled WGS sequence"/>
</dbReference>
<dbReference type="InterPro" id="IPR008928">
    <property type="entry name" value="6-hairpin_glycosidase_sf"/>
</dbReference>
<dbReference type="InterPro" id="IPR012878">
    <property type="entry name" value="Beta-AFase-like_GH127_cat"/>
</dbReference>
<accession>A0A6L5YW53</accession>
<dbReference type="RefSeq" id="WP_154430939.1">
    <property type="nucleotide sequence ID" value="NZ_VUNI01000033.1"/>
</dbReference>
<feature type="domain" description="Non-reducing end beta-L-arabinofuranosidase-like GH127 catalytic" evidence="1">
    <location>
        <begin position="5"/>
        <end position="376"/>
    </location>
</feature>
<dbReference type="PANTHER" id="PTHR31151:SF0">
    <property type="entry name" value="PROLINE-TRNA LIGASE (DUF1680)"/>
    <property type="match status" value="1"/>
</dbReference>
<evidence type="ECO:0008006" key="5">
    <source>
        <dbReference type="Google" id="ProtNLM"/>
    </source>
</evidence>
<dbReference type="GO" id="GO:0005975">
    <property type="term" value="P:carbohydrate metabolic process"/>
    <property type="evidence" value="ECO:0007669"/>
    <property type="project" value="InterPro"/>
</dbReference>
<feature type="domain" description="Non-reducing end beta-L-arabinofuranosidase-like GH127 middle" evidence="2">
    <location>
        <begin position="436"/>
        <end position="496"/>
    </location>
</feature>
<keyword evidence="4" id="KW-1185">Reference proteome</keyword>
<comment type="caution">
    <text evidence="3">The sequence shown here is derived from an EMBL/GenBank/DDBJ whole genome shotgun (WGS) entry which is preliminary data.</text>
</comment>
<sequence>MEQAQLLPGLFKERADLNREYLMELKTENLLQNFYLEAGIRTERNISEMHLGWESPVCQLRGHFLGHWLSAASFLIAQNNDRELKAKLDLIIDELARCQALNGGKWIGSIPEKYFDKLERNEYIWSPQYTLHKTLLGLYHSSLYTDSKTALDILYNAADWYLDWTADMQDKNPHAVYSGEEGGMLEVWAGLYQLTNDNRFLTLAERYSHPSIFKKLSDGNDPLSNSHANASIPWAQGAAKMFEITQDAKWLELVKAFWKCAVSDREAFCTGGQNSGEFWIPPHKLGRFIGERTQEFCTVYNMVRLADYLFRFTGETVYLDYIEKNFYNGFLAQQNKKTGMPAYFLPMKSGSIKKWGSKTHDFWCCHGTTVQAHTIYPRLCWYEDEQKKRLVVAQYINSVYTRSENVTVTQSVDMKYYNDGASFDEHDNSRMSRWFIKLNVKASQPERFTLSLRIPDWVHGNPVISVNGEEISDVSSVNGFFDLDRTWEDDTINVFFPATLTTASLPDLPKLTAFMEGPVVLAGLCEKDCGIYMDDNGDPQSALVSTTEHTYETFPWQQSTYRTINQPENFDLVPLYEITDQPYTVYFTRKYFN</sequence>
<evidence type="ECO:0000259" key="2">
    <source>
        <dbReference type="Pfam" id="PF20736"/>
    </source>
</evidence>
<proteinExistence type="predicted"/>
<gene>
    <name evidence="3" type="ORF">FYJ75_13405</name>
</gene>
<name>A0A6L5YW53_9FIRM</name>
<dbReference type="PANTHER" id="PTHR31151">
    <property type="entry name" value="PROLINE-TRNA LIGASE (DUF1680)"/>
    <property type="match status" value="1"/>
</dbReference>
<evidence type="ECO:0000259" key="1">
    <source>
        <dbReference type="Pfam" id="PF07944"/>
    </source>
</evidence>
<dbReference type="EMBL" id="VUNI01000033">
    <property type="protein sequence ID" value="MST75971.1"/>
    <property type="molecule type" value="Genomic_DNA"/>
</dbReference>
<dbReference type="Pfam" id="PF20736">
    <property type="entry name" value="Glyco_hydro127M"/>
    <property type="match status" value="1"/>
</dbReference>
<evidence type="ECO:0000313" key="3">
    <source>
        <dbReference type="EMBL" id="MST75971.1"/>
    </source>
</evidence>
<dbReference type="AlphaFoldDB" id="A0A6L5YW53"/>
<reference evidence="3 4" key="1">
    <citation type="submission" date="2019-08" db="EMBL/GenBank/DDBJ databases">
        <title>In-depth cultivation of the pig gut microbiome towards novel bacterial diversity and tailored functional studies.</title>
        <authorList>
            <person name="Wylensek D."/>
            <person name="Hitch T.C.A."/>
            <person name="Clavel T."/>
        </authorList>
    </citation>
    <scope>NUCLEOTIDE SEQUENCE [LARGE SCALE GENOMIC DNA]</scope>
    <source>
        <strain evidence="3 4">MUC/MUC-530-WT-4D</strain>
    </source>
</reference>
<evidence type="ECO:0000313" key="4">
    <source>
        <dbReference type="Proteomes" id="UP000474024"/>
    </source>
</evidence>
<dbReference type="Pfam" id="PF07944">
    <property type="entry name" value="Beta-AFase-like_GH127_cat"/>
    <property type="match status" value="1"/>
</dbReference>